<dbReference type="GO" id="GO:0047689">
    <property type="term" value="F:aspartate racemase activity"/>
    <property type="evidence" value="ECO:0007669"/>
    <property type="project" value="UniProtKB-EC"/>
</dbReference>
<protein>
    <submittedName>
        <fullName evidence="1">Aspartate racemase</fullName>
        <ecNumber evidence="1">5.1.1.13</ecNumber>
    </submittedName>
</protein>
<proteinExistence type="predicted"/>
<dbReference type="EMBL" id="FKBS01000029">
    <property type="protein sequence ID" value="SAI54978.1"/>
    <property type="molecule type" value="Genomic_DNA"/>
</dbReference>
<dbReference type="InterPro" id="IPR001920">
    <property type="entry name" value="Asp/Glu_race"/>
</dbReference>
<dbReference type="Proteomes" id="UP000077037">
    <property type="component" value="Unassembled WGS sequence"/>
</dbReference>
<accession>A0A157RAH2</accession>
<gene>
    <name evidence="1" type="ORF">SAMEA1982600_04567</name>
</gene>
<organism evidence="1 2">
    <name type="scientific">Bordetella ansorpii</name>
    <dbReference type="NCBI Taxonomy" id="288768"/>
    <lineage>
        <taxon>Bacteria</taxon>
        <taxon>Pseudomonadati</taxon>
        <taxon>Pseudomonadota</taxon>
        <taxon>Betaproteobacteria</taxon>
        <taxon>Burkholderiales</taxon>
        <taxon>Alcaligenaceae</taxon>
        <taxon>Bordetella</taxon>
    </lineage>
</organism>
<dbReference type="Gene3D" id="3.40.50.1860">
    <property type="match status" value="1"/>
</dbReference>
<reference evidence="1 2" key="1">
    <citation type="submission" date="2016-03" db="EMBL/GenBank/DDBJ databases">
        <authorList>
            <consortium name="Pathogen Informatics"/>
        </authorList>
    </citation>
    <scope>NUCLEOTIDE SEQUENCE [LARGE SCALE GENOMIC DNA]</scope>
    <source>
        <strain evidence="1 2">NCTC13364</strain>
    </source>
</reference>
<dbReference type="AlphaFoldDB" id="A0A157RAH2"/>
<sequence length="66" mass="7150">MAGAAFAARLVALTPAGRDQCHISASLRNDPRISDRCRARMQNGPDPLAVIEHYRESQPLAAAARH</sequence>
<dbReference type="RefSeq" id="WP_066419661.1">
    <property type="nucleotide sequence ID" value="NZ_FKBS01000029.1"/>
</dbReference>
<keyword evidence="1" id="KW-0413">Isomerase</keyword>
<dbReference type="EC" id="5.1.1.13" evidence="1"/>
<evidence type="ECO:0000313" key="2">
    <source>
        <dbReference type="Proteomes" id="UP000077037"/>
    </source>
</evidence>
<name>A0A157RAH2_9BORD</name>
<evidence type="ECO:0000313" key="1">
    <source>
        <dbReference type="EMBL" id="SAI54978.1"/>
    </source>
</evidence>